<dbReference type="NCBIfam" id="TIGR00326">
    <property type="entry name" value="eubact_ribD"/>
    <property type="match status" value="1"/>
</dbReference>
<dbReference type="Gene3D" id="3.40.140.10">
    <property type="entry name" value="Cytidine Deaminase, domain 2"/>
    <property type="match status" value="1"/>
</dbReference>
<dbReference type="GeneID" id="17269989"/>
<evidence type="ECO:0000259" key="7">
    <source>
        <dbReference type="PROSITE" id="PS51747"/>
    </source>
</evidence>
<evidence type="ECO:0000256" key="3">
    <source>
        <dbReference type="ARBA" id="ARBA00022857"/>
    </source>
</evidence>
<dbReference type="GO" id="GO:0009231">
    <property type="term" value="P:riboflavin biosynthetic process"/>
    <property type="evidence" value="ECO:0007669"/>
    <property type="project" value="InterPro"/>
</dbReference>
<dbReference type="eggNOG" id="KOG1018">
    <property type="taxonomic scope" value="Eukaryota"/>
</dbReference>
<keyword evidence="9" id="KW-1185">Reference proteome</keyword>
<keyword evidence="3" id="KW-0521">NADP</keyword>
<dbReference type="EnsemblProtists" id="EOD24443">
    <property type="protein sequence ID" value="EOD24443"/>
    <property type="gene ID" value="EMIHUDRAFT_457738"/>
</dbReference>
<dbReference type="InterPro" id="IPR004794">
    <property type="entry name" value="Eubact_RibD"/>
</dbReference>
<dbReference type="InterPro" id="IPR024072">
    <property type="entry name" value="DHFR-like_dom_sf"/>
</dbReference>
<dbReference type="PaxDb" id="2903-EOD24443"/>
<dbReference type="Pfam" id="PF01872">
    <property type="entry name" value="RibD_C"/>
    <property type="match status" value="1"/>
</dbReference>
<dbReference type="InterPro" id="IPR016193">
    <property type="entry name" value="Cytidine_deaminase-like"/>
</dbReference>
<reference evidence="9" key="1">
    <citation type="journal article" date="2013" name="Nature">
        <title>Pan genome of the phytoplankton Emiliania underpins its global distribution.</title>
        <authorList>
            <person name="Read B.A."/>
            <person name="Kegel J."/>
            <person name="Klute M.J."/>
            <person name="Kuo A."/>
            <person name="Lefebvre S.C."/>
            <person name="Maumus F."/>
            <person name="Mayer C."/>
            <person name="Miller J."/>
            <person name="Monier A."/>
            <person name="Salamov A."/>
            <person name="Young J."/>
            <person name="Aguilar M."/>
            <person name="Claverie J.M."/>
            <person name="Frickenhaus S."/>
            <person name="Gonzalez K."/>
            <person name="Herman E.K."/>
            <person name="Lin Y.C."/>
            <person name="Napier J."/>
            <person name="Ogata H."/>
            <person name="Sarno A.F."/>
            <person name="Shmutz J."/>
            <person name="Schroeder D."/>
            <person name="de Vargas C."/>
            <person name="Verret F."/>
            <person name="von Dassow P."/>
            <person name="Valentin K."/>
            <person name="Van de Peer Y."/>
            <person name="Wheeler G."/>
            <person name="Dacks J.B."/>
            <person name="Delwiche C.F."/>
            <person name="Dyhrman S.T."/>
            <person name="Glockner G."/>
            <person name="John U."/>
            <person name="Richards T."/>
            <person name="Worden A.Z."/>
            <person name="Zhang X."/>
            <person name="Grigoriev I.V."/>
            <person name="Allen A.E."/>
            <person name="Bidle K."/>
            <person name="Borodovsky M."/>
            <person name="Bowler C."/>
            <person name="Brownlee C."/>
            <person name="Cock J.M."/>
            <person name="Elias M."/>
            <person name="Gladyshev V.N."/>
            <person name="Groth M."/>
            <person name="Guda C."/>
            <person name="Hadaegh A."/>
            <person name="Iglesias-Rodriguez M.D."/>
            <person name="Jenkins J."/>
            <person name="Jones B.M."/>
            <person name="Lawson T."/>
            <person name="Leese F."/>
            <person name="Lindquist E."/>
            <person name="Lobanov A."/>
            <person name="Lomsadze A."/>
            <person name="Malik S.B."/>
            <person name="Marsh M.E."/>
            <person name="Mackinder L."/>
            <person name="Mock T."/>
            <person name="Mueller-Roeber B."/>
            <person name="Pagarete A."/>
            <person name="Parker M."/>
            <person name="Probert I."/>
            <person name="Quesneville H."/>
            <person name="Raines C."/>
            <person name="Rensing S.A."/>
            <person name="Riano-Pachon D.M."/>
            <person name="Richier S."/>
            <person name="Rokitta S."/>
            <person name="Shiraiwa Y."/>
            <person name="Soanes D.M."/>
            <person name="van der Giezen M."/>
            <person name="Wahlund T.M."/>
            <person name="Williams B."/>
            <person name="Wilson W."/>
            <person name="Wolfe G."/>
            <person name="Wurch L.L."/>
        </authorList>
    </citation>
    <scope>NUCLEOTIDE SEQUENCE</scope>
</reference>
<dbReference type="RefSeq" id="XP_005776872.1">
    <property type="nucleotide sequence ID" value="XM_005776815.1"/>
</dbReference>
<dbReference type="PROSITE" id="PS51747">
    <property type="entry name" value="CYT_DCMP_DEAMINASES_2"/>
    <property type="match status" value="1"/>
</dbReference>
<feature type="domain" description="CMP/dCMP-type deaminase" evidence="7">
    <location>
        <begin position="33"/>
        <end position="163"/>
    </location>
</feature>
<accession>A0A0D3JLQ8</accession>
<keyword evidence="5" id="KW-0511">Multifunctional enzyme</keyword>
<dbReference type="STRING" id="2903.R1CNC6"/>
<dbReference type="Pfam" id="PF00383">
    <property type="entry name" value="dCMP_cyt_deam_1"/>
    <property type="match status" value="1"/>
</dbReference>
<dbReference type="Gene3D" id="3.40.430.10">
    <property type="entry name" value="Dihydrofolate Reductase, subunit A"/>
    <property type="match status" value="2"/>
</dbReference>
<dbReference type="GO" id="GO:0008703">
    <property type="term" value="F:5-amino-6-(5-phosphoribosylamino)uracil reductase activity"/>
    <property type="evidence" value="ECO:0007669"/>
    <property type="project" value="UniProtKB-EC"/>
</dbReference>
<organism evidence="8 9">
    <name type="scientific">Emiliania huxleyi (strain CCMP1516)</name>
    <dbReference type="NCBI Taxonomy" id="280463"/>
    <lineage>
        <taxon>Eukaryota</taxon>
        <taxon>Haptista</taxon>
        <taxon>Haptophyta</taxon>
        <taxon>Prymnesiophyceae</taxon>
        <taxon>Isochrysidales</taxon>
        <taxon>Noelaerhabdaceae</taxon>
        <taxon>Emiliania</taxon>
    </lineage>
</organism>
<dbReference type="AlphaFoldDB" id="A0A0D3JLQ8"/>
<dbReference type="PIRSF" id="PIRSF006769">
    <property type="entry name" value="RibD"/>
    <property type="match status" value="1"/>
</dbReference>
<keyword evidence="6" id="KW-0732">Signal</keyword>
<evidence type="ECO:0000256" key="1">
    <source>
        <dbReference type="ARBA" id="ARBA00004910"/>
    </source>
</evidence>
<evidence type="ECO:0000256" key="5">
    <source>
        <dbReference type="ARBA" id="ARBA00023268"/>
    </source>
</evidence>
<keyword evidence="4" id="KW-0560">Oxidoreductase</keyword>
<dbReference type="PANTHER" id="PTHR38011:SF7">
    <property type="entry name" value="2,5-DIAMINO-6-RIBOSYLAMINO-4(3H)-PYRIMIDINONE 5'-PHOSPHATE REDUCTASE"/>
    <property type="match status" value="1"/>
</dbReference>
<dbReference type="PANTHER" id="PTHR38011">
    <property type="entry name" value="DIHYDROFOLATE REDUCTASE FAMILY PROTEIN (AFU_ORTHOLOGUE AFUA_8G06820)"/>
    <property type="match status" value="1"/>
</dbReference>
<name>A0A0D3JLQ8_EMIH1</name>
<dbReference type="InterPro" id="IPR050765">
    <property type="entry name" value="Riboflavin_Biosynth_HTPR"/>
</dbReference>
<feature type="chain" id="PRO_5044291470" description="5-amino-6-(5-phosphoribosylamino)uracil reductase" evidence="6">
    <location>
        <begin position="26"/>
        <end position="422"/>
    </location>
</feature>
<dbReference type="Proteomes" id="UP000013827">
    <property type="component" value="Unassembled WGS sequence"/>
</dbReference>
<reference evidence="8" key="2">
    <citation type="submission" date="2024-10" db="UniProtKB">
        <authorList>
            <consortium name="EnsemblProtists"/>
        </authorList>
    </citation>
    <scope>IDENTIFICATION</scope>
</reference>
<dbReference type="InterPro" id="IPR002125">
    <property type="entry name" value="CMP_dCMP_dom"/>
</dbReference>
<sequence>MVLSALPIFALSLYARWQPLRPAAARSPQCTMLDHEGWMQYAVQLSERGRLSTAPNPWVGCVIVGGDGGVLAEGFHERKGGPHAEAAALAAARSRGITSEQMAEACCYVTLEPCHRGPGKTTPPCDEALVASGLREIHIAVLDPDPAFGGGAAHLRENGICVTVGTGAKAVLASLRPYLHQRRCKAPYVVLKVASTLDGAIGCEDGTSQWITGPKARRHAQLLRASSQAILVGSGTAVVDEPRLTLRLEDEGLLPPGWAAPPKPPVRVVLDARGRLARGALLDTAAAPTLVFTTAAAPAEASLETDPRSLPIGVLQLMVEGGGAVIGGFLAEGTAKLASGSACGGAAQQLQLYLGATALGSTAQRWIKAPLASTKAVTHICLLTRRARHATLLSTEVLGDDVCLCYALGEGEVGGEVAASGE</sequence>
<evidence type="ECO:0000256" key="6">
    <source>
        <dbReference type="SAM" id="SignalP"/>
    </source>
</evidence>
<dbReference type="HOGENOM" id="CLU_036590_11_0_1"/>
<dbReference type="InterPro" id="IPR002734">
    <property type="entry name" value="RibDG_C"/>
</dbReference>
<dbReference type="KEGG" id="ehx:EMIHUDRAFT_457738"/>
<dbReference type="SUPFAM" id="SSF53927">
    <property type="entry name" value="Cytidine deaminase-like"/>
    <property type="match status" value="1"/>
</dbReference>
<protein>
    <recommendedName>
        <fullName evidence="2">5-amino-6-(5-phosphoribosylamino)uracil reductase</fullName>
        <ecNumber evidence="2">1.1.1.193</ecNumber>
    </recommendedName>
</protein>
<dbReference type="EC" id="1.1.1.193" evidence="2"/>
<dbReference type="UniPathway" id="UPA00275">
    <property type="reaction ID" value="UER00402"/>
</dbReference>
<evidence type="ECO:0000256" key="4">
    <source>
        <dbReference type="ARBA" id="ARBA00023002"/>
    </source>
</evidence>
<proteinExistence type="predicted"/>
<comment type="pathway">
    <text evidence="1">Cofactor biosynthesis; riboflavin biosynthesis; 5-amino-6-(D-ribitylamino)uracil from GTP: step 3/4.</text>
</comment>
<feature type="signal peptide" evidence="6">
    <location>
        <begin position="1"/>
        <end position="25"/>
    </location>
</feature>
<evidence type="ECO:0000313" key="8">
    <source>
        <dbReference type="EnsemblProtists" id="EOD24443"/>
    </source>
</evidence>
<evidence type="ECO:0000256" key="2">
    <source>
        <dbReference type="ARBA" id="ARBA00013173"/>
    </source>
</evidence>
<dbReference type="GO" id="GO:0008835">
    <property type="term" value="F:diaminohydroxyphosphoribosylaminopyrimidine deaminase activity"/>
    <property type="evidence" value="ECO:0007669"/>
    <property type="project" value="InterPro"/>
</dbReference>
<evidence type="ECO:0000313" key="9">
    <source>
        <dbReference type="Proteomes" id="UP000013827"/>
    </source>
</evidence>
<dbReference type="SUPFAM" id="SSF53597">
    <property type="entry name" value="Dihydrofolate reductase-like"/>
    <property type="match status" value="1"/>
</dbReference>